<keyword evidence="2" id="KW-1185">Reference proteome</keyword>
<accession>A0A0B0MPY6</accession>
<evidence type="ECO:0000313" key="2">
    <source>
        <dbReference type="Proteomes" id="UP000032142"/>
    </source>
</evidence>
<comment type="caution">
    <text evidence="1">The sequence shown here is derived from an EMBL/GenBank/DDBJ whole genome shotgun (WGS) entry which is preliminary data.</text>
</comment>
<gene>
    <name evidence="1" type="ORF">F383_22220</name>
</gene>
<protein>
    <submittedName>
        <fullName evidence="1">Uncharacterized protein</fullName>
    </submittedName>
</protein>
<proteinExistence type="predicted"/>
<evidence type="ECO:0000313" key="1">
    <source>
        <dbReference type="EMBL" id="KHG01011.1"/>
    </source>
</evidence>
<dbReference type="Proteomes" id="UP000032142">
    <property type="component" value="Unassembled WGS sequence"/>
</dbReference>
<dbReference type="AlphaFoldDB" id="A0A0B0MPY6"/>
<organism evidence="1 2">
    <name type="scientific">Gossypium arboreum</name>
    <name type="common">Tree cotton</name>
    <name type="synonym">Gossypium nanking</name>
    <dbReference type="NCBI Taxonomy" id="29729"/>
    <lineage>
        <taxon>Eukaryota</taxon>
        <taxon>Viridiplantae</taxon>
        <taxon>Streptophyta</taxon>
        <taxon>Embryophyta</taxon>
        <taxon>Tracheophyta</taxon>
        <taxon>Spermatophyta</taxon>
        <taxon>Magnoliopsida</taxon>
        <taxon>eudicotyledons</taxon>
        <taxon>Gunneridae</taxon>
        <taxon>Pentapetalae</taxon>
        <taxon>rosids</taxon>
        <taxon>malvids</taxon>
        <taxon>Malvales</taxon>
        <taxon>Malvaceae</taxon>
        <taxon>Malvoideae</taxon>
        <taxon>Gossypium</taxon>
    </lineage>
</organism>
<dbReference type="EMBL" id="JRRC01164256">
    <property type="protein sequence ID" value="KHG01011.1"/>
    <property type="molecule type" value="Genomic_DNA"/>
</dbReference>
<reference evidence="2" key="1">
    <citation type="submission" date="2014-09" db="EMBL/GenBank/DDBJ databases">
        <authorList>
            <person name="Mudge J."/>
            <person name="Ramaraj T."/>
            <person name="Lindquist I.E."/>
            <person name="Bharti A.K."/>
            <person name="Sundararajan A."/>
            <person name="Cameron C.T."/>
            <person name="Woodward J.E."/>
            <person name="May G.D."/>
            <person name="Brubaker C."/>
            <person name="Broadhvest J."/>
            <person name="Wilkins T.A."/>
        </authorList>
    </citation>
    <scope>NUCLEOTIDE SEQUENCE</scope>
    <source>
        <strain evidence="2">cv. AKA8401</strain>
    </source>
</reference>
<name>A0A0B0MPY6_GOSAR</name>
<sequence length="32" mass="3766">MLRDQSGVKCLLKEMQFEFLLSPTHSFLSKDH</sequence>